<evidence type="ECO:0000313" key="2">
    <source>
        <dbReference type="Proteomes" id="UP000245119"/>
    </source>
</evidence>
<evidence type="ECO:0000313" key="1">
    <source>
        <dbReference type="EMBL" id="PVD30784.1"/>
    </source>
</evidence>
<dbReference type="AlphaFoldDB" id="A0A2T7PBI6"/>
<dbReference type="EMBL" id="PZQS01000005">
    <property type="protein sequence ID" value="PVD30784.1"/>
    <property type="molecule type" value="Genomic_DNA"/>
</dbReference>
<gene>
    <name evidence="1" type="ORF">C0Q70_10059</name>
</gene>
<comment type="caution">
    <text evidence="1">The sequence shown here is derived from an EMBL/GenBank/DDBJ whole genome shotgun (WGS) entry which is preliminary data.</text>
</comment>
<dbReference type="Proteomes" id="UP000245119">
    <property type="component" value="Linkage Group LG5"/>
</dbReference>
<organism evidence="1 2">
    <name type="scientific">Pomacea canaliculata</name>
    <name type="common">Golden apple snail</name>
    <dbReference type="NCBI Taxonomy" id="400727"/>
    <lineage>
        <taxon>Eukaryota</taxon>
        <taxon>Metazoa</taxon>
        <taxon>Spiralia</taxon>
        <taxon>Lophotrochozoa</taxon>
        <taxon>Mollusca</taxon>
        <taxon>Gastropoda</taxon>
        <taxon>Caenogastropoda</taxon>
        <taxon>Architaenioglossa</taxon>
        <taxon>Ampullarioidea</taxon>
        <taxon>Ampullariidae</taxon>
        <taxon>Pomacea</taxon>
    </lineage>
</organism>
<keyword evidence="2" id="KW-1185">Reference proteome</keyword>
<protein>
    <submittedName>
        <fullName evidence="1">Uncharacterized protein</fullName>
    </submittedName>
</protein>
<reference evidence="1 2" key="1">
    <citation type="submission" date="2018-04" db="EMBL/GenBank/DDBJ databases">
        <title>The genome of golden apple snail Pomacea canaliculata provides insight into stress tolerance and invasive adaptation.</title>
        <authorList>
            <person name="Liu C."/>
            <person name="Liu B."/>
            <person name="Ren Y."/>
            <person name="Zhang Y."/>
            <person name="Wang H."/>
            <person name="Li S."/>
            <person name="Jiang F."/>
            <person name="Yin L."/>
            <person name="Zhang G."/>
            <person name="Qian W."/>
            <person name="Fan W."/>
        </authorList>
    </citation>
    <scope>NUCLEOTIDE SEQUENCE [LARGE SCALE GENOMIC DNA]</scope>
    <source>
        <strain evidence="1">SZHN2017</strain>
        <tissue evidence="1">Muscle</tissue>
    </source>
</reference>
<accession>A0A2T7PBI6</accession>
<proteinExistence type="predicted"/>
<name>A0A2T7PBI6_POMCA</name>
<sequence length="93" mass="10083">MQLLGARRAGVESHLGLPLMILANDIANELRQACSPGCAVRELGDRHCTTLKTLGEWIAECTSAGVRFERRTGSIPMNYSKLPAIDPVVVMCT</sequence>